<dbReference type="Pfam" id="PF06283">
    <property type="entry name" value="ThuA"/>
    <property type="match status" value="1"/>
</dbReference>
<dbReference type="Gene3D" id="3.40.50.880">
    <property type="match status" value="1"/>
</dbReference>
<dbReference type="HOGENOM" id="CLU_978784_0_0_5"/>
<dbReference type="SUPFAM" id="SSF52317">
    <property type="entry name" value="Class I glutamine amidotransferase-like"/>
    <property type="match status" value="1"/>
</dbReference>
<dbReference type="eggNOG" id="COG3828">
    <property type="taxonomic scope" value="Bacteria"/>
</dbReference>
<accession>E8RKZ6</accession>
<keyword evidence="4" id="KW-1185">Reference proteome</keyword>
<dbReference type="InterPro" id="IPR029010">
    <property type="entry name" value="ThuA-like"/>
</dbReference>
<protein>
    <recommendedName>
        <fullName evidence="2">ThuA-like domain-containing protein</fullName>
    </recommendedName>
</protein>
<dbReference type="RefSeq" id="WP_013479439.1">
    <property type="nucleotide sequence ID" value="NC_014816.1"/>
</dbReference>
<keyword evidence="1" id="KW-0732">Signal</keyword>
<dbReference type="EMBL" id="CP002395">
    <property type="protein sequence ID" value="ADU13609.1"/>
    <property type="molecule type" value="Genomic_DNA"/>
</dbReference>
<dbReference type="PANTHER" id="PTHR40469:SF2">
    <property type="entry name" value="GALACTOSE-BINDING DOMAIN-LIKE SUPERFAMILY PROTEIN"/>
    <property type="match status" value="1"/>
</dbReference>
<evidence type="ECO:0000313" key="3">
    <source>
        <dbReference type="EMBL" id="ADU13609.1"/>
    </source>
</evidence>
<gene>
    <name evidence="3" type="ordered locus">Astex_1946</name>
</gene>
<evidence type="ECO:0000256" key="1">
    <source>
        <dbReference type="SAM" id="SignalP"/>
    </source>
</evidence>
<feature type="signal peptide" evidence="1">
    <location>
        <begin position="1"/>
        <end position="19"/>
    </location>
</feature>
<dbReference type="AlphaFoldDB" id="E8RKZ6"/>
<dbReference type="KEGG" id="aex:Astex_1946"/>
<dbReference type="Proteomes" id="UP000001492">
    <property type="component" value="Chromosome 1"/>
</dbReference>
<organism evidence="3 4">
    <name type="scientific">Asticcacaulis excentricus (strain ATCC 15261 / DSM 4724 / KCTC 12464 / NCIMB 9791 / VKM B-1370 / CB 48)</name>
    <dbReference type="NCBI Taxonomy" id="573065"/>
    <lineage>
        <taxon>Bacteria</taxon>
        <taxon>Pseudomonadati</taxon>
        <taxon>Pseudomonadota</taxon>
        <taxon>Alphaproteobacteria</taxon>
        <taxon>Caulobacterales</taxon>
        <taxon>Caulobacteraceae</taxon>
        <taxon>Asticcacaulis</taxon>
    </lineage>
</organism>
<name>E8RKZ6_ASTEC</name>
<sequence>MLRLTFAVALCGLSLSALPARSELPKADRPIRVLIISGGCCHDYPQQREILETGLKARLKVEVSHLYYDPKPGEQATRPKLPIFTNPEYGAGYDVIVHNECAADESDPSVVEAVLAPHRKGIPGVNLHCAMHSYRSGTWQTPVRAGDANARWFEYVGIQSSGHGPQSPITLSVVDKAHPITKDLKGWTTTKDELYNNLTRFDVTPLITGVQPEAVTPEERSLHYTVAWTHHYGPQKVRVFSTTLAHNEANMREDAYLDLVAHGVAWATGHLGPDGQVDKTYAVE</sequence>
<reference evidence="4" key="1">
    <citation type="submission" date="2010-12" db="EMBL/GenBank/DDBJ databases">
        <title>Complete sequence of chromosome 1 of Asticcacaulis excentricus CB 48.</title>
        <authorList>
            <consortium name="US DOE Joint Genome Institute"/>
            <person name="Lucas S."/>
            <person name="Copeland A."/>
            <person name="Lapidus A."/>
            <person name="Cheng J.-F."/>
            <person name="Bruce D."/>
            <person name="Goodwin L."/>
            <person name="Pitluck S."/>
            <person name="Teshima H."/>
            <person name="Davenport K."/>
            <person name="Detter J.C."/>
            <person name="Han C."/>
            <person name="Tapia R."/>
            <person name="Land M."/>
            <person name="Hauser L."/>
            <person name="Jeffries C."/>
            <person name="Kyrpides N."/>
            <person name="Ivanova N."/>
            <person name="Ovchinnikova G."/>
            <person name="Brun Y.V."/>
            <person name="Woyke T."/>
        </authorList>
    </citation>
    <scope>NUCLEOTIDE SEQUENCE [LARGE SCALE GENOMIC DNA]</scope>
    <source>
        <strain evidence="4">ATCC 15261 / DSM 4724 / KCTC 12464 / NCIMB 9791 / VKM B-1370 / CB 48</strain>
    </source>
</reference>
<dbReference type="STRING" id="573065.Astex_1946"/>
<evidence type="ECO:0000313" key="4">
    <source>
        <dbReference type="Proteomes" id="UP000001492"/>
    </source>
</evidence>
<dbReference type="InterPro" id="IPR029062">
    <property type="entry name" value="Class_I_gatase-like"/>
</dbReference>
<evidence type="ECO:0000259" key="2">
    <source>
        <dbReference type="Pfam" id="PF06283"/>
    </source>
</evidence>
<dbReference type="PANTHER" id="PTHR40469">
    <property type="entry name" value="SECRETED GLYCOSYL HYDROLASE"/>
    <property type="match status" value="1"/>
</dbReference>
<feature type="domain" description="ThuA-like" evidence="2">
    <location>
        <begin position="32"/>
        <end position="267"/>
    </location>
</feature>
<feature type="chain" id="PRO_5003230529" description="ThuA-like domain-containing protein" evidence="1">
    <location>
        <begin position="20"/>
        <end position="284"/>
    </location>
</feature>
<proteinExistence type="predicted"/>